<dbReference type="Pfam" id="PF04616">
    <property type="entry name" value="Glyco_hydro_43"/>
    <property type="match status" value="1"/>
</dbReference>
<keyword evidence="2 6" id="KW-0378">Hydrolase</keyword>
<feature type="active site" description="Proton acceptor" evidence="4">
    <location>
        <position position="13"/>
    </location>
</feature>
<dbReference type="OrthoDB" id="9801455at2"/>
<dbReference type="InterPro" id="IPR023296">
    <property type="entry name" value="Glyco_hydro_beta-prop_sf"/>
</dbReference>
<keyword evidence="3 6" id="KW-0326">Glycosidase</keyword>
<dbReference type="Gene3D" id="2.115.10.20">
    <property type="entry name" value="Glycosyl hydrolase domain, family 43"/>
    <property type="match status" value="1"/>
</dbReference>
<dbReference type="Pfam" id="PF17851">
    <property type="entry name" value="GH43_C2"/>
    <property type="match status" value="1"/>
</dbReference>
<sequence>MYKNPIILCDYSDPDVIRVGGNYFMVASSFNFTPGLPILFSKNLVNWKLINYAAENIPLEQYNFPQNAKGIWAPSFSYHKGIFYIIVGLPDEGIFLTQTDDIFGKWSPLKLIYKAKGFIDPALFFDDDGNAYVYHAYAKSRCGFNSKIGVLRFNKKFKVCEGEDKIIFDGTEKHPTMEGPKVYKRNGFYYIFAPAGGVTEGWQTVLRSKNPEGPWEDKIVLKEGESGINGPHQGAFVETPFGENWFIHFQDRGIFGRIVHLEPVLWKNDWPLMGTSVKTGLMPGEPVLKFRSPKSSILKNLKNPFKKPVCAFENCGLEWQWSGNHSEKFAKAERSFNPDAENFRLAVLHCGSKNQNGFPVLWNSSNVLTQKIQYENFYLKAVLDVSSLPNGSRAGMIFLADEYASVAIEKTVAGFDFVYLKSKNEDLTDDTRSEIEVYREHLKLKNENQPVKIRMDFISFSTYSGAVQFTVKTGMGLKNSFKWKSDFFTTESAHWVGGRFGIYAIGNANADENGSALFKSIKVRH</sequence>
<dbReference type="GO" id="GO:0004553">
    <property type="term" value="F:hydrolase activity, hydrolyzing O-glycosyl compounds"/>
    <property type="evidence" value="ECO:0007669"/>
    <property type="project" value="InterPro"/>
</dbReference>
<dbReference type="InterPro" id="IPR051795">
    <property type="entry name" value="Glycosyl_Hydrlase_43"/>
</dbReference>
<evidence type="ECO:0000256" key="3">
    <source>
        <dbReference type="ARBA" id="ARBA00023295"/>
    </source>
</evidence>
<feature type="domain" description="Beta-xylosidase C-terminal Concanavalin A-like" evidence="7">
    <location>
        <begin position="315"/>
        <end position="523"/>
    </location>
</feature>
<dbReference type="GeneID" id="303368078"/>
<feature type="active site" description="Proton donor" evidence="4">
    <location>
        <position position="178"/>
    </location>
</feature>
<dbReference type="SUPFAM" id="SSF49899">
    <property type="entry name" value="Concanavalin A-like lectins/glucanases"/>
    <property type="match status" value="1"/>
</dbReference>
<evidence type="ECO:0000256" key="1">
    <source>
        <dbReference type="ARBA" id="ARBA00009865"/>
    </source>
</evidence>
<organism evidence="8 9">
    <name type="scientific">Treponema berlinense</name>
    <dbReference type="NCBI Taxonomy" id="225004"/>
    <lineage>
        <taxon>Bacteria</taxon>
        <taxon>Pseudomonadati</taxon>
        <taxon>Spirochaetota</taxon>
        <taxon>Spirochaetia</taxon>
        <taxon>Spirochaetales</taxon>
        <taxon>Treponemataceae</taxon>
        <taxon>Treponema</taxon>
    </lineage>
</organism>
<dbReference type="STRING" id="225004.SAMN02745152_01851"/>
<dbReference type="CDD" id="cd09001">
    <property type="entry name" value="GH43_FsAxh1-like"/>
    <property type="match status" value="1"/>
</dbReference>
<name>A0A1T4Q6B1_9SPIR</name>
<reference evidence="8 9" key="1">
    <citation type="submission" date="2017-02" db="EMBL/GenBank/DDBJ databases">
        <authorList>
            <person name="Peterson S.W."/>
        </authorList>
    </citation>
    <scope>NUCLEOTIDE SEQUENCE [LARGE SCALE GENOMIC DNA]</scope>
    <source>
        <strain evidence="8 9">ATCC BAA-909</strain>
    </source>
</reference>
<evidence type="ECO:0000259" key="7">
    <source>
        <dbReference type="Pfam" id="PF17851"/>
    </source>
</evidence>
<dbReference type="PANTHER" id="PTHR42812:SF12">
    <property type="entry name" value="BETA-XYLOSIDASE-RELATED"/>
    <property type="match status" value="1"/>
</dbReference>
<evidence type="ECO:0000313" key="8">
    <source>
        <dbReference type="EMBL" id="SJZ99224.1"/>
    </source>
</evidence>
<protein>
    <submittedName>
        <fullName evidence="8">Glycosyl hydrolases family 43</fullName>
    </submittedName>
</protein>
<dbReference type="InterPro" id="IPR041542">
    <property type="entry name" value="GH43_C2"/>
</dbReference>
<comment type="similarity">
    <text evidence="1 6">Belongs to the glycosyl hydrolase 43 family.</text>
</comment>
<dbReference type="GO" id="GO:0005975">
    <property type="term" value="P:carbohydrate metabolic process"/>
    <property type="evidence" value="ECO:0007669"/>
    <property type="project" value="InterPro"/>
</dbReference>
<evidence type="ECO:0000256" key="6">
    <source>
        <dbReference type="RuleBase" id="RU361187"/>
    </source>
</evidence>
<dbReference type="EMBL" id="FUXC01000012">
    <property type="protein sequence ID" value="SJZ99224.1"/>
    <property type="molecule type" value="Genomic_DNA"/>
</dbReference>
<dbReference type="RefSeq" id="WP_078931588.1">
    <property type="nucleotide sequence ID" value="NZ_FUXC01000012.1"/>
</dbReference>
<dbReference type="Gene3D" id="2.60.120.200">
    <property type="match status" value="1"/>
</dbReference>
<evidence type="ECO:0000256" key="5">
    <source>
        <dbReference type="PIRSR" id="PIRSR606710-2"/>
    </source>
</evidence>
<dbReference type="Proteomes" id="UP000190395">
    <property type="component" value="Unassembled WGS sequence"/>
</dbReference>
<dbReference type="AlphaFoldDB" id="A0A1T4Q6B1"/>
<evidence type="ECO:0000256" key="4">
    <source>
        <dbReference type="PIRSR" id="PIRSR606710-1"/>
    </source>
</evidence>
<dbReference type="InterPro" id="IPR006710">
    <property type="entry name" value="Glyco_hydro_43"/>
</dbReference>
<feature type="site" description="Important for catalytic activity, responsible for pKa modulation of the active site Glu and correct orientation of both the proton donor and substrate" evidence="5">
    <location>
        <position position="120"/>
    </location>
</feature>
<dbReference type="SUPFAM" id="SSF75005">
    <property type="entry name" value="Arabinanase/levansucrase/invertase"/>
    <property type="match status" value="1"/>
</dbReference>
<accession>A0A1T4Q6B1</accession>
<proteinExistence type="inferred from homology"/>
<keyword evidence="9" id="KW-1185">Reference proteome</keyword>
<evidence type="ECO:0000256" key="2">
    <source>
        <dbReference type="ARBA" id="ARBA00022801"/>
    </source>
</evidence>
<dbReference type="PANTHER" id="PTHR42812">
    <property type="entry name" value="BETA-XYLOSIDASE"/>
    <property type="match status" value="1"/>
</dbReference>
<gene>
    <name evidence="8" type="ORF">SAMN02745152_01851</name>
</gene>
<evidence type="ECO:0000313" key="9">
    <source>
        <dbReference type="Proteomes" id="UP000190395"/>
    </source>
</evidence>
<dbReference type="InterPro" id="IPR013320">
    <property type="entry name" value="ConA-like_dom_sf"/>
</dbReference>